<evidence type="ECO:0000256" key="6">
    <source>
        <dbReference type="SAM" id="MobiDB-lite"/>
    </source>
</evidence>
<dbReference type="GO" id="GO:0008270">
    <property type="term" value="F:zinc ion binding"/>
    <property type="evidence" value="ECO:0007669"/>
    <property type="project" value="UniProtKB-KW"/>
</dbReference>
<evidence type="ECO:0000256" key="2">
    <source>
        <dbReference type="ARBA" id="ARBA00022771"/>
    </source>
</evidence>
<organism evidence="8 9">
    <name type="scientific">Aspergillus phoenicis ATCC 13157</name>
    <dbReference type="NCBI Taxonomy" id="1353007"/>
    <lineage>
        <taxon>Eukaryota</taxon>
        <taxon>Fungi</taxon>
        <taxon>Dikarya</taxon>
        <taxon>Ascomycota</taxon>
        <taxon>Pezizomycotina</taxon>
        <taxon>Eurotiomycetes</taxon>
        <taxon>Eurotiomycetidae</taxon>
        <taxon>Eurotiales</taxon>
        <taxon>Aspergillaceae</taxon>
        <taxon>Aspergillus</taxon>
    </lineage>
</organism>
<sequence>MAHSKRNTSLPHFTSYERDLLKSSWGTKRGVIGRDSFLPFGSCRLCLHPAREPVVACATNGDLFCRECAISDLLAQRQEIKRLEKERDEAKKRLAEEEERALDEARTRELRDFELVSMGLDAAAKKNNGSSQSQNDESSKKRKADTTEALAAFKAREVEVDGKRKKVFELDDKEMARIAREEQERLKNELKKEKESNKSALPSFWVPSLTPTTDPNEIAANKAIKLTPICPASTDSNRHSYSLKSLVEVHFTEEKASDGSPARVCPSCKKTLTNGLKAMLTKPCGHVICQPCVNKFMTPHDAPDPHASKEEQEQTAALHGRILCYVCETDVTPSNDSNKDSGSGKKKKKDKEGIRPGLVEVSSEGTGFAGRGGNVATKSGVAFQC</sequence>
<evidence type="ECO:0000256" key="1">
    <source>
        <dbReference type="ARBA" id="ARBA00022723"/>
    </source>
</evidence>
<feature type="domain" description="RING-type" evidence="7">
    <location>
        <begin position="265"/>
        <end position="328"/>
    </location>
</feature>
<proteinExistence type="predicted"/>
<gene>
    <name evidence="8" type="ORF">M752DRAFT_273709</name>
</gene>
<dbReference type="InterPro" id="IPR027370">
    <property type="entry name" value="Znf-RING_euk"/>
</dbReference>
<dbReference type="Gene3D" id="3.30.40.10">
    <property type="entry name" value="Zinc/RING finger domain, C3HC4 (zinc finger)"/>
    <property type="match status" value="1"/>
</dbReference>
<dbReference type="AlphaFoldDB" id="A0A370PT78"/>
<keyword evidence="3" id="KW-0862">Zinc</keyword>
<feature type="coiled-coil region" evidence="5">
    <location>
        <begin position="173"/>
        <end position="200"/>
    </location>
</feature>
<evidence type="ECO:0000313" key="9">
    <source>
        <dbReference type="Proteomes" id="UP000254937"/>
    </source>
</evidence>
<dbReference type="InterPro" id="IPR016818">
    <property type="entry name" value="NOSIP"/>
</dbReference>
<accession>A0A370PT78</accession>
<keyword evidence="2 4" id="KW-0863">Zinc-finger</keyword>
<dbReference type="GO" id="GO:0061630">
    <property type="term" value="F:ubiquitin protein ligase activity"/>
    <property type="evidence" value="ECO:0007669"/>
    <property type="project" value="InterPro"/>
</dbReference>
<evidence type="ECO:0000256" key="5">
    <source>
        <dbReference type="SAM" id="Coils"/>
    </source>
</evidence>
<keyword evidence="1" id="KW-0479">Metal-binding</keyword>
<dbReference type="InterPro" id="IPR013083">
    <property type="entry name" value="Znf_RING/FYVE/PHD"/>
</dbReference>
<evidence type="ECO:0000313" key="8">
    <source>
        <dbReference type="EMBL" id="RDK45396.1"/>
    </source>
</evidence>
<evidence type="ECO:0000256" key="4">
    <source>
        <dbReference type="PROSITE-ProRule" id="PRU00175"/>
    </source>
</evidence>
<name>A0A370PT78_ASPPH</name>
<dbReference type="SUPFAM" id="SSF57850">
    <property type="entry name" value="RING/U-box"/>
    <property type="match status" value="1"/>
</dbReference>
<dbReference type="InterPro" id="IPR001841">
    <property type="entry name" value="Znf_RING"/>
</dbReference>
<dbReference type="PANTHER" id="PTHR13063:SF10">
    <property type="entry name" value="NITRIC OXIDE SYNTHASE-INTERACTING PROTEIN"/>
    <property type="match status" value="1"/>
</dbReference>
<evidence type="ECO:0000256" key="3">
    <source>
        <dbReference type="ARBA" id="ARBA00022833"/>
    </source>
</evidence>
<feature type="compositionally biased region" description="Polar residues" evidence="6">
    <location>
        <begin position="127"/>
        <end position="136"/>
    </location>
</feature>
<dbReference type="EMBL" id="KZ851847">
    <property type="protein sequence ID" value="RDK45396.1"/>
    <property type="molecule type" value="Genomic_DNA"/>
</dbReference>
<dbReference type="FunFam" id="3.30.40.10:FF:000673">
    <property type="entry name" value="RING finger domain protein, putative"/>
    <property type="match status" value="1"/>
</dbReference>
<dbReference type="Pfam" id="PF13445">
    <property type="entry name" value="zf-RING_UBOX"/>
    <property type="match status" value="1"/>
</dbReference>
<dbReference type="GO" id="GO:0005634">
    <property type="term" value="C:nucleus"/>
    <property type="evidence" value="ECO:0007669"/>
    <property type="project" value="TreeGrafter"/>
</dbReference>
<feature type="region of interest" description="Disordered" evidence="6">
    <location>
        <begin position="333"/>
        <end position="374"/>
    </location>
</feature>
<dbReference type="PROSITE" id="PS50089">
    <property type="entry name" value="ZF_RING_2"/>
    <property type="match status" value="1"/>
</dbReference>
<evidence type="ECO:0000259" key="7">
    <source>
        <dbReference type="PROSITE" id="PS50089"/>
    </source>
</evidence>
<dbReference type="PROSITE" id="PS00518">
    <property type="entry name" value="ZF_RING_1"/>
    <property type="match status" value="1"/>
</dbReference>
<dbReference type="PANTHER" id="PTHR13063">
    <property type="entry name" value="ENOS INTERACTING PROTEIN"/>
    <property type="match status" value="1"/>
</dbReference>
<dbReference type="InterPro" id="IPR017907">
    <property type="entry name" value="Znf_RING_CS"/>
</dbReference>
<keyword evidence="9" id="KW-1185">Reference proteome</keyword>
<dbReference type="Proteomes" id="UP000254937">
    <property type="component" value="Unassembled WGS sequence"/>
</dbReference>
<feature type="region of interest" description="Disordered" evidence="6">
    <location>
        <begin position="122"/>
        <end position="146"/>
    </location>
</feature>
<reference evidence="8 9" key="1">
    <citation type="submission" date="2018-07" db="EMBL/GenBank/DDBJ databases">
        <title>Section-level genome sequencing of Aspergillus section Nigri to investigate inter- and intra-species variation.</title>
        <authorList>
            <consortium name="DOE Joint Genome Institute"/>
            <person name="Vesth T.C."/>
            <person name="Nybo J.L."/>
            <person name="Theobald S."/>
            <person name="Frisvad J.C."/>
            <person name="Larsen T.O."/>
            <person name="Nielsen K.F."/>
            <person name="Hoof J.B."/>
            <person name="Brandl J."/>
            <person name="Salamov A."/>
            <person name="Riley R."/>
            <person name="Gladden J.M."/>
            <person name="Phatale P."/>
            <person name="Nielsen M.T."/>
            <person name="Lyhne E.K."/>
            <person name="Kogle M.E."/>
            <person name="Strasser K."/>
            <person name="McDonnell E."/>
            <person name="Barry K."/>
            <person name="Clum A."/>
            <person name="Chen C."/>
            <person name="Nolan M."/>
            <person name="Sandor L."/>
            <person name="Kuo A."/>
            <person name="Lipzen A."/>
            <person name="Hainaut M."/>
            <person name="Drula E."/>
            <person name="Tsang A."/>
            <person name="Magnuson J.K."/>
            <person name="Henrissat B."/>
            <person name="Wiebenga A."/>
            <person name="Simmons B.A."/>
            <person name="Makela M.R."/>
            <person name="De vries R.P."/>
            <person name="Grigoriev I.V."/>
            <person name="Mortensen U.H."/>
            <person name="Baker S.E."/>
            <person name="Andersen M.R."/>
        </authorList>
    </citation>
    <scope>NUCLEOTIDE SEQUENCE [LARGE SCALE GENOMIC DNA]</scope>
    <source>
        <strain evidence="8 9">ATCC 13157</strain>
    </source>
</reference>
<feature type="coiled-coil region" evidence="5">
    <location>
        <begin position="66"/>
        <end position="107"/>
    </location>
</feature>
<protein>
    <recommendedName>
        <fullName evidence="7">RING-type domain-containing protein</fullName>
    </recommendedName>
</protein>
<keyword evidence="5" id="KW-0175">Coiled coil</keyword>